<dbReference type="STRING" id="45235.A0A2K3QDZ0"/>
<proteinExistence type="predicted"/>
<reference evidence="2 3" key="1">
    <citation type="submission" date="2017-08" db="EMBL/GenBank/DDBJ databases">
        <title>Harnessing the power of phylogenomics to disentangle the directionality and signatures of interkingdom host jumping in the parasitic fungal genus Tolypocladium.</title>
        <authorList>
            <person name="Quandt C.A."/>
            <person name="Patterson W."/>
            <person name="Spatafora J.W."/>
        </authorList>
    </citation>
    <scope>NUCLEOTIDE SEQUENCE [LARGE SCALE GENOMIC DNA]</scope>
    <source>
        <strain evidence="2 3">CBS 113982</strain>
    </source>
</reference>
<comment type="caution">
    <text evidence="2">The sequence shown here is derived from an EMBL/GenBank/DDBJ whole genome shotgun (WGS) entry which is preliminary data.</text>
</comment>
<keyword evidence="3" id="KW-1185">Reference proteome</keyword>
<accession>A0A2K3QDZ0</accession>
<evidence type="ECO:0000256" key="1">
    <source>
        <dbReference type="SAM" id="MobiDB-lite"/>
    </source>
</evidence>
<dbReference type="AlphaFoldDB" id="A0A2K3QDZ0"/>
<feature type="region of interest" description="Disordered" evidence="1">
    <location>
        <begin position="1"/>
        <end position="86"/>
    </location>
</feature>
<sequence length="132" mass="13189">MSDGTPKAEPASQIPAANDAADSSTPAQQTQPPAPPAPSAPPDPPHKDVLMSDAPMDQAASPAPAAFAPSPAPARTGTPAIGIGSRAASVHPDAGLVLPSEAVPHGDPTRRYLNAKVTGVLLEGVKQLAKDQ</sequence>
<dbReference type="EMBL" id="NRSZ01000670">
    <property type="protein sequence ID" value="PNY25742.1"/>
    <property type="molecule type" value="Genomic_DNA"/>
</dbReference>
<dbReference type="Proteomes" id="UP000236621">
    <property type="component" value="Unassembled WGS sequence"/>
</dbReference>
<name>A0A2K3QDZ0_9HYPO</name>
<feature type="compositionally biased region" description="Pro residues" evidence="1">
    <location>
        <begin position="32"/>
        <end position="43"/>
    </location>
</feature>
<feature type="compositionally biased region" description="Low complexity" evidence="1">
    <location>
        <begin position="22"/>
        <end position="31"/>
    </location>
</feature>
<dbReference type="OrthoDB" id="417678at2759"/>
<gene>
    <name evidence="2" type="ORF">TCAP_04321</name>
</gene>
<organism evidence="2 3">
    <name type="scientific">Tolypocladium capitatum</name>
    <dbReference type="NCBI Taxonomy" id="45235"/>
    <lineage>
        <taxon>Eukaryota</taxon>
        <taxon>Fungi</taxon>
        <taxon>Dikarya</taxon>
        <taxon>Ascomycota</taxon>
        <taxon>Pezizomycotina</taxon>
        <taxon>Sordariomycetes</taxon>
        <taxon>Hypocreomycetidae</taxon>
        <taxon>Hypocreales</taxon>
        <taxon>Ophiocordycipitaceae</taxon>
        <taxon>Tolypocladium</taxon>
    </lineage>
</organism>
<protein>
    <submittedName>
        <fullName evidence="2">Uncharacterized protein</fullName>
    </submittedName>
</protein>
<feature type="compositionally biased region" description="Low complexity" evidence="1">
    <location>
        <begin position="59"/>
        <end position="69"/>
    </location>
</feature>
<evidence type="ECO:0000313" key="3">
    <source>
        <dbReference type="Proteomes" id="UP000236621"/>
    </source>
</evidence>
<evidence type="ECO:0000313" key="2">
    <source>
        <dbReference type="EMBL" id="PNY25742.1"/>
    </source>
</evidence>